<accession>A0A2Z5Y243</accession>
<evidence type="ECO:0000259" key="7">
    <source>
        <dbReference type="Pfam" id="PF02776"/>
    </source>
</evidence>
<dbReference type="InterPro" id="IPR047212">
    <property type="entry name" value="TPP_POXB-like"/>
</dbReference>
<evidence type="ECO:0000313" key="8">
    <source>
        <dbReference type="EMBL" id="BBC60879.1"/>
    </source>
</evidence>
<dbReference type="InterPro" id="IPR012000">
    <property type="entry name" value="Thiamin_PyroP_enz_cen_dom"/>
</dbReference>
<dbReference type="Pfam" id="PF02776">
    <property type="entry name" value="TPP_enzyme_N"/>
    <property type="match status" value="1"/>
</dbReference>
<dbReference type="Gene3D" id="1.10.10.940">
    <property type="match status" value="1"/>
</dbReference>
<dbReference type="CDD" id="cd02014">
    <property type="entry name" value="TPP_POX"/>
    <property type="match status" value="1"/>
</dbReference>
<comment type="similarity">
    <text evidence="1 4">Belongs to the TPP enzyme family.</text>
</comment>
<dbReference type="InterPro" id="IPR011766">
    <property type="entry name" value="TPP_enzyme_TPP-bd"/>
</dbReference>
<proteinExistence type="inferred from homology"/>
<dbReference type="GeneID" id="57043315"/>
<dbReference type="EC" id="1.2.3.3" evidence="3"/>
<dbReference type="InterPro" id="IPR029035">
    <property type="entry name" value="DHS-like_NAD/FAD-binding_dom"/>
</dbReference>
<evidence type="ECO:0000256" key="3">
    <source>
        <dbReference type="NCBIfam" id="TIGR02720"/>
    </source>
</evidence>
<dbReference type="PROSITE" id="PS00187">
    <property type="entry name" value="TPP_ENZYMES"/>
    <property type="match status" value="1"/>
</dbReference>
<evidence type="ECO:0000259" key="6">
    <source>
        <dbReference type="Pfam" id="PF02775"/>
    </source>
</evidence>
<dbReference type="Proteomes" id="UP000269226">
    <property type="component" value="Chromosome"/>
</dbReference>
<dbReference type="CDD" id="cd07039">
    <property type="entry name" value="TPP_PYR_POX"/>
    <property type="match status" value="1"/>
</dbReference>
<dbReference type="InterPro" id="IPR014092">
    <property type="entry name" value="Pyruvate_oxidase"/>
</dbReference>
<feature type="domain" description="Thiamine pyrophosphate enzyme TPP-binding" evidence="6">
    <location>
        <begin position="383"/>
        <end position="529"/>
    </location>
</feature>
<feature type="domain" description="Thiamine pyrophosphate enzyme central" evidence="5">
    <location>
        <begin position="194"/>
        <end position="322"/>
    </location>
</feature>
<dbReference type="PANTHER" id="PTHR42981:SF2">
    <property type="entry name" value="PYRUVATE DEHYDROGENASE [UBIQUINONE]"/>
    <property type="match status" value="1"/>
</dbReference>
<evidence type="ECO:0000256" key="4">
    <source>
        <dbReference type="RuleBase" id="RU362132"/>
    </source>
</evidence>
<keyword evidence="8" id="KW-0560">Oxidoreductase</keyword>
<dbReference type="EMBL" id="AP018492">
    <property type="protein sequence ID" value="BBC60879.1"/>
    <property type="molecule type" value="Genomic_DNA"/>
</dbReference>
<sequence length="573" mass="63386">MEKMINASIAMVKVLESWGIDHLYGIPGGSINSTMDALYKEQTAIKYIQVRHEEVGALAAAADAKLTGKIGVTFGSAGPGATHLSNGLYDAKMDNVPVLAILGQVLSTQMNYNYFQEMNENPVFADVSIYNRTVMTPESLPHVIDEAIKAAYKYKGVAVVTIPNDFGTKEIPNLLFSSAINHRTNVLQPKKADIEKAITLLQNAKKPVLYIGQGTRGGWETLKHFSEHFSIPIVSSVLAKGIVPDNYENFLGFAGRVATKPANEVVAAADLIIFAGSDFPFAANFFNPNAKFIQIDIDAAKFGRRHKTDVAILGDAITALDEWIHLGEKRSVDKWLKANQQNKQNWVNWLRNFENNKNEPLRVETVFKEINKIAKSDAIFAIDVGNITIDAIRLLEMNGQQLFTTSGWFATMGCGIPSGIAAQLSYPTNQVFTLSGDGGFSMVMQDIITQVKYNLPIINIVLSNRSFGFIEGEQEDSKQQKFGILLQDADYGKAGEALGAKGFTITEHSQLTYAFEAIKNTKRPVVLDIKIDNQRPLPVEELVLDPKKYSEKDIQVFKEKYDVHDMPILTELL</sequence>
<evidence type="ECO:0000256" key="1">
    <source>
        <dbReference type="ARBA" id="ARBA00007812"/>
    </source>
</evidence>
<dbReference type="GO" id="GO:0030976">
    <property type="term" value="F:thiamine pyrophosphate binding"/>
    <property type="evidence" value="ECO:0007669"/>
    <property type="project" value="InterPro"/>
</dbReference>
<dbReference type="InterPro" id="IPR029061">
    <property type="entry name" value="THDP-binding"/>
</dbReference>
<evidence type="ECO:0000259" key="5">
    <source>
        <dbReference type="Pfam" id="PF00205"/>
    </source>
</evidence>
<dbReference type="Gene3D" id="3.40.50.970">
    <property type="match status" value="2"/>
</dbReference>
<dbReference type="GO" id="GO:0047112">
    <property type="term" value="F:pyruvate oxidase activity"/>
    <property type="evidence" value="ECO:0007669"/>
    <property type="project" value="UniProtKB-UniRule"/>
</dbReference>
<keyword evidence="8" id="KW-0670">Pyruvate</keyword>
<dbReference type="GO" id="GO:0000287">
    <property type="term" value="F:magnesium ion binding"/>
    <property type="evidence" value="ECO:0007669"/>
    <property type="project" value="InterPro"/>
</dbReference>
<feature type="domain" description="Thiamine pyrophosphate enzyme N-terminal TPP-binding" evidence="7">
    <location>
        <begin position="7"/>
        <end position="119"/>
    </location>
</feature>
<dbReference type="SUPFAM" id="SSF52467">
    <property type="entry name" value="DHS-like NAD/FAD-binding domain"/>
    <property type="match status" value="1"/>
</dbReference>
<reference evidence="8 9" key="1">
    <citation type="submission" date="2018-01" db="EMBL/GenBank/DDBJ databases">
        <title>Whole genome sequence of Melissococcus plutonius DAT561.</title>
        <authorList>
            <person name="Okumura K."/>
            <person name="Takamatsu D."/>
            <person name="Okura M."/>
        </authorList>
    </citation>
    <scope>NUCLEOTIDE SEQUENCE [LARGE SCALE GENOMIC DNA]</scope>
    <source>
        <strain evidence="8 9">DAT561</strain>
    </source>
</reference>
<dbReference type="Pfam" id="PF00205">
    <property type="entry name" value="TPP_enzyme_M"/>
    <property type="match status" value="1"/>
</dbReference>
<gene>
    <name evidence="8" type="ORF">DAT561_0762</name>
</gene>
<dbReference type="NCBIfam" id="TIGR02720">
    <property type="entry name" value="pyruv_oxi_spxB"/>
    <property type="match status" value="1"/>
</dbReference>
<dbReference type="InterPro" id="IPR000399">
    <property type="entry name" value="TPP-bd_CS"/>
</dbReference>
<dbReference type="InterPro" id="IPR047211">
    <property type="entry name" value="POXB-like"/>
</dbReference>
<evidence type="ECO:0000313" key="9">
    <source>
        <dbReference type="Proteomes" id="UP000269226"/>
    </source>
</evidence>
<dbReference type="InterPro" id="IPR012001">
    <property type="entry name" value="Thiamin_PyroP_enz_TPP-bd_dom"/>
</dbReference>
<name>A0A2Z5Y243_9ENTE</name>
<dbReference type="AlphaFoldDB" id="A0A2Z5Y243"/>
<dbReference type="Pfam" id="PF02775">
    <property type="entry name" value="TPP_enzyme_C"/>
    <property type="match status" value="1"/>
</dbReference>
<dbReference type="Gene3D" id="3.40.50.1220">
    <property type="entry name" value="TPP-binding domain"/>
    <property type="match status" value="1"/>
</dbReference>
<keyword evidence="2 4" id="KW-0786">Thiamine pyrophosphate</keyword>
<dbReference type="InterPro" id="IPR047210">
    <property type="entry name" value="TPP_PYR_POXB-like"/>
</dbReference>
<organism evidence="8 9">
    <name type="scientific">Melissococcus plutonius</name>
    <dbReference type="NCBI Taxonomy" id="33970"/>
    <lineage>
        <taxon>Bacteria</taxon>
        <taxon>Bacillati</taxon>
        <taxon>Bacillota</taxon>
        <taxon>Bacilli</taxon>
        <taxon>Lactobacillales</taxon>
        <taxon>Enterococcaceae</taxon>
        <taxon>Melissococcus</taxon>
    </lineage>
</organism>
<evidence type="ECO:0000256" key="2">
    <source>
        <dbReference type="ARBA" id="ARBA00023052"/>
    </source>
</evidence>
<dbReference type="SUPFAM" id="SSF52518">
    <property type="entry name" value="Thiamin diphosphate-binding fold (THDP-binding)"/>
    <property type="match status" value="2"/>
</dbReference>
<protein>
    <recommendedName>
        <fullName evidence="3">Pyruvate oxidase</fullName>
        <ecNumber evidence="3">1.2.3.3</ecNumber>
    </recommendedName>
</protein>
<dbReference type="RefSeq" id="WP_015694852.1">
    <property type="nucleotide sequence ID" value="NZ_AP018492.1"/>
</dbReference>
<dbReference type="PANTHER" id="PTHR42981">
    <property type="entry name" value="PYRUVATE DEHYDROGENASE [UBIQUINONE]"/>
    <property type="match status" value="1"/>
</dbReference>